<evidence type="ECO:0000256" key="11">
    <source>
        <dbReference type="ARBA" id="ARBA00033228"/>
    </source>
</evidence>
<accession>A0A1X2HCM8</accession>
<evidence type="ECO:0000256" key="10">
    <source>
        <dbReference type="ARBA" id="ARBA00023157"/>
    </source>
</evidence>
<comment type="caution">
    <text evidence="19">The sequence shown here is derived from an EMBL/GenBank/DDBJ whole genome shotgun (WGS) entry which is preliminary data.</text>
</comment>
<proteinExistence type="inferred from homology"/>
<evidence type="ECO:0000256" key="7">
    <source>
        <dbReference type="ARBA" id="ARBA00023002"/>
    </source>
</evidence>
<dbReference type="GO" id="GO:0004754">
    <property type="term" value="F:saccharopine dehydrogenase (NAD+, L-lysine-forming) activity"/>
    <property type="evidence" value="ECO:0007669"/>
    <property type="project" value="UniProtKB-EC"/>
</dbReference>
<dbReference type="PANTHER" id="PTHR11133">
    <property type="entry name" value="SACCHAROPINE DEHYDROGENASE"/>
    <property type="match status" value="1"/>
</dbReference>
<dbReference type="GO" id="GO:0016558">
    <property type="term" value="P:protein import into peroxisome matrix"/>
    <property type="evidence" value="ECO:0007669"/>
    <property type="project" value="EnsemblFungi"/>
</dbReference>
<dbReference type="SMART" id="SM01002">
    <property type="entry name" value="AlaDh_PNT_C"/>
    <property type="match status" value="1"/>
</dbReference>
<dbReference type="Gene3D" id="3.40.50.720">
    <property type="entry name" value="NAD(P)-binding Rossmann-like Domain"/>
    <property type="match status" value="1"/>
</dbReference>
<evidence type="ECO:0000256" key="13">
    <source>
        <dbReference type="PIRNR" id="PIRNR018250"/>
    </source>
</evidence>
<dbReference type="InterPro" id="IPR051168">
    <property type="entry name" value="AASS"/>
</dbReference>
<comment type="catalytic activity">
    <reaction evidence="12 13">
        <text>L-saccharopine + NAD(+) + H2O = L-lysine + 2-oxoglutarate + NADH + H(+)</text>
        <dbReference type="Rhea" id="RHEA:12440"/>
        <dbReference type="ChEBI" id="CHEBI:15377"/>
        <dbReference type="ChEBI" id="CHEBI:15378"/>
        <dbReference type="ChEBI" id="CHEBI:16810"/>
        <dbReference type="ChEBI" id="CHEBI:32551"/>
        <dbReference type="ChEBI" id="CHEBI:57540"/>
        <dbReference type="ChEBI" id="CHEBI:57945"/>
        <dbReference type="ChEBI" id="CHEBI:57951"/>
        <dbReference type="EC" id="1.5.1.7"/>
    </reaction>
</comment>
<dbReference type="GO" id="GO:0019878">
    <property type="term" value="P:lysine biosynthetic process via aminoadipic acid"/>
    <property type="evidence" value="ECO:0007669"/>
    <property type="project" value="UniProtKB-UniPathway"/>
</dbReference>
<feature type="binding site" evidence="15">
    <location>
        <position position="214"/>
    </location>
    <ligand>
        <name>NAD(+)</name>
        <dbReference type="ChEBI" id="CHEBI:57540"/>
    </ligand>
</feature>
<evidence type="ECO:0000256" key="5">
    <source>
        <dbReference type="ARBA" id="ARBA00021221"/>
    </source>
</evidence>
<dbReference type="EC" id="1.5.1.7" evidence="4 13"/>
<dbReference type="UniPathway" id="UPA00033">
    <property type="reaction ID" value="UER00034"/>
</dbReference>
<evidence type="ECO:0000313" key="19">
    <source>
        <dbReference type="EMBL" id="ORY96551.1"/>
    </source>
</evidence>
<dbReference type="InterPro" id="IPR027281">
    <property type="entry name" value="Lys1"/>
</dbReference>
<evidence type="ECO:0000256" key="6">
    <source>
        <dbReference type="ARBA" id="ARBA00022605"/>
    </source>
</evidence>
<dbReference type="FunFam" id="3.40.50.720:FF:000217">
    <property type="entry name" value="Saccharopine dehydrogenase [NAD(+), L-lysine-forming]"/>
    <property type="match status" value="1"/>
</dbReference>
<feature type="active site" description="Proton donor" evidence="14">
    <location>
        <position position="83"/>
    </location>
</feature>
<feature type="disulfide bond" evidence="16">
    <location>
        <begin position="192"/>
        <end position="236"/>
    </location>
</feature>
<dbReference type="InterPro" id="IPR007886">
    <property type="entry name" value="AlaDH/PNT_N"/>
</dbReference>
<feature type="binding site" evidence="15">
    <location>
        <position position="218"/>
    </location>
    <ligand>
        <name>NAD(+)</name>
        <dbReference type="ChEBI" id="CHEBI:57540"/>
    </ligand>
</feature>
<evidence type="ECO:0000256" key="16">
    <source>
        <dbReference type="PIRSR" id="PIRSR018250-4"/>
    </source>
</evidence>
<evidence type="ECO:0000256" key="3">
    <source>
        <dbReference type="ARBA" id="ARBA00011245"/>
    </source>
</evidence>
<comment type="subunit">
    <text evidence="3">Monomer.</text>
</comment>
<evidence type="ECO:0000256" key="15">
    <source>
        <dbReference type="PIRSR" id="PIRSR018250-3"/>
    </source>
</evidence>
<dbReference type="InterPro" id="IPR007698">
    <property type="entry name" value="AlaDH/PNT_NAD(H)-bd"/>
</dbReference>
<evidence type="ECO:0000259" key="17">
    <source>
        <dbReference type="SMART" id="SM01002"/>
    </source>
</evidence>
<sequence length="355" mass="39219">MEHRAALSPSAAKELLDAGFKITVEKSTQRIFDDEEYAQIGCPLVEALSWKTEAPADAYIVGLKELPENDDSPLHHTHIFFAHCFKNQGGWKELLHRFDAGKGTILDLEFLQDDKGRRVAAFGYMAGFAGSAVAIDMWCHQKTQPGAVYGALTPYPNEDALINHTKERLAKAAAQNGNQFPKVMVMGALGRCGGGACDFARKAGIPEENIIKWDINETKGGGPFPQILEADIFVNCIYLSAKIPPFITREMLNGERKLSVICDVSCDTTNPNNPLPVYTINTTFDKPTVPVETTNPLPLDVCSIDHLPTLLPRESSNMFSQDLLPTIHALAHRSDARVWQDAEKLFQEKLEAARQ</sequence>
<dbReference type="EMBL" id="MCGN01000005">
    <property type="protein sequence ID" value="ORY96551.1"/>
    <property type="molecule type" value="Genomic_DNA"/>
</dbReference>
<evidence type="ECO:0000256" key="4">
    <source>
        <dbReference type="ARBA" id="ARBA00012847"/>
    </source>
</evidence>
<dbReference type="PIRSF" id="PIRSF018250">
    <property type="entry name" value="Saccharopine_DH_Lys"/>
    <property type="match status" value="1"/>
</dbReference>
<feature type="active site" description="Proton acceptor" evidence="14">
    <location>
        <position position="64"/>
    </location>
</feature>
<feature type="domain" description="Alanine dehydrogenase/pyridine nucleotide transhydrogenase NAD(H)-binding" evidence="17">
    <location>
        <begin position="169"/>
        <end position="303"/>
    </location>
</feature>
<keyword evidence="7 13" id="KW-0560">Oxidoreductase</keyword>
<dbReference type="CDD" id="cd12188">
    <property type="entry name" value="SDH"/>
    <property type="match status" value="1"/>
</dbReference>
<feature type="binding site" evidence="15">
    <location>
        <begin position="304"/>
        <end position="307"/>
    </location>
    <ligand>
        <name>NAD(+)</name>
        <dbReference type="ChEBI" id="CHEBI:57540"/>
    </ligand>
</feature>
<dbReference type="Proteomes" id="UP000242180">
    <property type="component" value="Unassembled WGS sequence"/>
</dbReference>
<evidence type="ECO:0000256" key="14">
    <source>
        <dbReference type="PIRSR" id="PIRSR018250-1"/>
    </source>
</evidence>
<dbReference type="SUPFAM" id="SSF52283">
    <property type="entry name" value="Formate/glycerate dehydrogenase catalytic domain-like"/>
    <property type="match status" value="1"/>
</dbReference>
<name>A0A1X2HCM8_SYNRA</name>
<gene>
    <name evidence="19" type="ORF">BCR43DRAFT_440421</name>
</gene>
<keyword evidence="6 13" id="KW-0028">Amino-acid biosynthesis</keyword>
<dbReference type="SMART" id="SM01003">
    <property type="entry name" value="AlaDh_PNT_N"/>
    <property type="match status" value="1"/>
</dbReference>
<dbReference type="FunCoup" id="A0A1X2HCM8">
    <property type="interactions" value="378"/>
</dbReference>
<evidence type="ECO:0000256" key="9">
    <source>
        <dbReference type="ARBA" id="ARBA00023154"/>
    </source>
</evidence>
<dbReference type="STRING" id="13706.A0A1X2HCM8"/>
<evidence type="ECO:0000256" key="12">
    <source>
        <dbReference type="ARBA" id="ARBA00047860"/>
    </source>
</evidence>
<feature type="binding site" evidence="15">
    <location>
        <position position="238"/>
    </location>
    <ligand>
        <name>NAD(+)</name>
        <dbReference type="ChEBI" id="CHEBI:57540"/>
    </ligand>
</feature>
<keyword evidence="9 13" id="KW-0457">Lysine biosynthesis</keyword>
<feature type="binding site" evidence="15">
    <location>
        <begin position="190"/>
        <end position="191"/>
    </location>
    <ligand>
        <name>NAD(+)</name>
        <dbReference type="ChEBI" id="CHEBI:57540"/>
    </ligand>
</feature>
<dbReference type="OMA" id="YFFFSHT"/>
<feature type="domain" description="Alanine dehydrogenase/pyridine nucleotide transhydrogenase N-terminal" evidence="18">
    <location>
        <begin position="2"/>
        <end position="129"/>
    </location>
</feature>
<dbReference type="SUPFAM" id="SSF51735">
    <property type="entry name" value="NAD(P)-binding Rossmann-fold domains"/>
    <property type="match status" value="1"/>
</dbReference>
<dbReference type="AlphaFoldDB" id="A0A1X2HCM8"/>
<evidence type="ECO:0000256" key="1">
    <source>
        <dbReference type="ARBA" id="ARBA00004884"/>
    </source>
</evidence>
<dbReference type="InterPro" id="IPR036291">
    <property type="entry name" value="NAD(P)-bd_dom_sf"/>
</dbReference>
<dbReference type="GO" id="GO:0005737">
    <property type="term" value="C:cytoplasm"/>
    <property type="evidence" value="ECO:0007669"/>
    <property type="project" value="TreeGrafter"/>
</dbReference>
<protein>
    <recommendedName>
        <fullName evidence="5 13">Saccharopine dehydrogenase [NAD(+), L-lysine-forming]</fullName>
        <shortName evidence="13">SDH</shortName>
        <ecNumber evidence="4 13">1.5.1.7</ecNumber>
    </recommendedName>
    <alternativeName>
        <fullName evidence="11 13">Lysine--2-oxoglutarate reductase</fullName>
    </alternativeName>
</protein>
<comment type="similarity">
    <text evidence="2 13">Belongs to the AlaDH/PNT family.</text>
</comment>
<dbReference type="Pfam" id="PF01262">
    <property type="entry name" value="AlaDh_PNT_C"/>
    <property type="match status" value="1"/>
</dbReference>
<dbReference type="Pfam" id="PF05222">
    <property type="entry name" value="AlaDh_PNT_N"/>
    <property type="match status" value="1"/>
</dbReference>
<keyword evidence="8 13" id="KW-0520">NAD</keyword>
<keyword evidence="10" id="KW-1015">Disulfide bond</keyword>
<dbReference type="GO" id="GO:0003729">
    <property type="term" value="F:mRNA binding"/>
    <property type="evidence" value="ECO:0007669"/>
    <property type="project" value="EnsemblFungi"/>
</dbReference>
<dbReference type="OrthoDB" id="265306at2759"/>
<feature type="binding site" evidence="15">
    <location>
        <position position="264"/>
    </location>
    <ligand>
        <name>NAD(+)</name>
        <dbReference type="ChEBI" id="CHEBI:57540"/>
    </ligand>
</feature>
<comment type="pathway">
    <text evidence="1 13">Amino-acid biosynthesis; L-lysine biosynthesis via AAA pathway; L-lysine from L-alpha-aminoadipate (fungal route): step 3/3.</text>
</comment>
<evidence type="ECO:0000256" key="8">
    <source>
        <dbReference type="ARBA" id="ARBA00023027"/>
    </source>
</evidence>
<keyword evidence="20" id="KW-1185">Reference proteome</keyword>
<dbReference type="PANTHER" id="PTHR11133:SF23">
    <property type="entry name" value="SACCHAROPINE DEHYDROGENASE [NAD(+), L-LYSINE-FORMING]"/>
    <property type="match status" value="1"/>
</dbReference>
<feature type="binding site" evidence="15">
    <location>
        <position position="117"/>
    </location>
    <ligand>
        <name>NAD(+)</name>
        <dbReference type="ChEBI" id="CHEBI:57540"/>
    </ligand>
</feature>
<evidence type="ECO:0000313" key="20">
    <source>
        <dbReference type="Proteomes" id="UP000242180"/>
    </source>
</evidence>
<organism evidence="19 20">
    <name type="scientific">Syncephalastrum racemosum</name>
    <name type="common">Filamentous fungus</name>
    <dbReference type="NCBI Taxonomy" id="13706"/>
    <lineage>
        <taxon>Eukaryota</taxon>
        <taxon>Fungi</taxon>
        <taxon>Fungi incertae sedis</taxon>
        <taxon>Mucoromycota</taxon>
        <taxon>Mucoromycotina</taxon>
        <taxon>Mucoromycetes</taxon>
        <taxon>Mucorales</taxon>
        <taxon>Syncephalastraceae</taxon>
        <taxon>Syncephalastrum</taxon>
    </lineage>
</organism>
<reference evidence="19 20" key="1">
    <citation type="submission" date="2016-07" db="EMBL/GenBank/DDBJ databases">
        <title>Pervasive Adenine N6-methylation of Active Genes in Fungi.</title>
        <authorList>
            <consortium name="DOE Joint Genome Institute"/>
            <person name="Mondo S.J."/>
            <person name="Dannebaum R.O."/>
            <person name="Kuo R.C."/>
            <person name="Labutti K."/>
            <person name="Haridas S."/>
            <person name="Kuo A."/>
            <person name="Salamov A."/>
            <person name="Ahrendt S.R."/>
            <person name="Lipzen A."/>
            <person name="Sullivan W."/>
            <person name="Andreopoulos W.B."/>
            <person name="Clum A."/>
            <person name="Lindquist E."/>
            <person name="Daum C."/>
            <person name="Ramamoorthy G.K."/>
            <person name="Gryganskyi A."/>
            <person name="Culley D."/>
            <person name="Magnuson J.K."/>
            <person name="James T.Y."/>
            <person name="O'Malley M.A."/>
            <person name="Stajich J.E."/>
            <person name="Spatafora J.W."/>
            <person name="Visel A."/>
            <person name="Grigoriev I.V."/>
        </authorList>
    </citation>
    <scope>NUCLEOTIDE SEQUENCE [LARGE SCALE GENOMIC DNA]</scope>
    <source>
        <strain evidence="19 20">NRRL 2496</strain>
    </source>
</reference>
<evidence type="ECO:0000256" key="2">
    <source>
        <dbReference type="ARBA" id="ARBA00005689"/>
    </source>
</evidence>
<dbReference type="InParanoid" id="A0A1X2HCM8"/>
<evidence type="ECO:0000259" key="18">
    <source>
        <dbReference type="SMART" id="SM01003"/>
    </source>
</evidence>